<evidence type="ECO:0000256" key="1">
    <source>
        <dbReference type="SAM" id="Phobius"/>
    </source>
</evidence>
<proteinExistence type="predicted"/>
<reference evidence="2" key="1">
    <citation type="submission" date="2023-08" db="EMBL/GenBank/DDBJ databases">
        <title>Comparative genomics and taxonomic characterization of three novel marine species of genus Marivirga.</title>
        <authorList>
            <person name="Muhammad N."/>
            <person name="Kim S.-G."/>
        </authorList>
    </citation>
    <scope>NUCLEOTIDE SEQUENCE</scope>
    <source>
        <strain evidence="2">BKB1-2</strain>
    </source>
</reference>
<keyword evidence="1" id="KW-0812">Transmembrane</keyword>
<dbReference type="EMBL" id="CP129968">
    <property type="protein sequence ID" value="WKK81395.2"/>
    <property type="molecule type" value="Genomic_DNA"/>
</dbReference>
<feature type="transmembrane region" description="Helical" evidence="1">
    <location>
        <begin position="148"/>
        <end position="167"/>
    </location>
</feature>
<name>A0AA49GG99_9BACT</name>
<dbReference type="AlphaFoldDB" id="A0AA49GG99"/>
<organism evidence="2">
    <name type="scientific">Marivirga arenosa</name>
    <dbReference type="NCBI Taxonomy" id="3059076"/>
    <lineage>
        <taxon>Bacteria</taxon>
        <taxon>Pseudomonadati</taxon>
        <taxon>Bacteroidota</taxon>
        <taxon>Cytophagia</taxon>
        <taxon>Cytophagales</taxon>
        <taxon>Marivirgaceae</taxon>
        <taxon>Marivirga</taxon>
    </lineage>
</organism>
<accession>A0AA49GG99</accession>
<keyword evidence="1" id="KW-1133">Transmembrane helix</keyword>
<evidence type="ECO:0000313" key="2">
    <source>
        <dbReference type="EMBL" id="WKK81395.2"/>
    </source>
</evidence>
<dbReference type="RefSeq" id="WP_322348215.1">
    <property type="nucleotide sequence ID" value="NZ_CP129968.2"/>
</dbReference>
<protein>
    <submittedName>
        <fullName evidence="2">Uncharacterized protein</fullName>
    </submittedName>
</protein>
<sequence length="208" mass="24721">MADNQFIDKFKSKLDKELERIASNSNSFVFDARYAAITLLKDRNYNSTIINQVEKEYENIAKVERKNKEELKEQDQRLIRHIRQIPVKGRGKYGLKNGNELQVRRLNEYSFQVRIEDHFRSELAPVIICKIKDDSTYFCYPFLYLKSILIFGFGGTVLMAILAFLGYVKYEPFIFLLPLIVAIGLQLILMPFFYFLILYFFRKRLRKK</sequence>
<dbReference type="Proteomes" id="UP001232019">
    <property type="component" value="Chromosome"/>
</dbReference>
<feature type="transmembrane region" description="Helical" evidence="1">
    <location>
        <begin position="173"/>
        <end position="201"/>
    </location>
</feature>
<keyword evidence="1" id="KW-0472">Membrane</keyword>
<dbReference type="KEGG" id="marp:QYS47_03450"/>
<gene>
    <name evidence="2" type="ORF">QYS47_03450</name>
</gene>